<feature type="transmembrane region" description="Helical" evidence="1">
    <location>
        <begin position="57"/>
        <end position="76"/>
    </location>
</feature>
<keyword evidence="1" id="KW-0472">Membrane</keyword>
<comment type="caution">
    <text evidence="2">The sequence shown here is derived from an EMBL/GenBank/DDBJ whole genome shotgun (WGS) entry which is preliminary data.</text>
</comment>
<reference evidence="2 3" key="1">
    <citation type="journal article" date="2019" name="Nat. Med.">
        <title>A library of human gut bacterial isolates paired with longitudinal multiomics data enables mechanistic microbiome research.</title>
        <authorList>
            <person name="Poyet M."/>
            <person name="Groussin M."/>
            <person name="Gibbons S.M."/>
            <person name="Avila-Pacheco J."/>
            <person name="Jiang X."/>
            <person name="Kearney S.M."/>
            <person name="Perrotta A.R."/>
            <person name="Berdy B."/>
            <person name="Zhao S."/>
            <person name="Lieberman T.D."/>
            <person name="Swanson P.K."/>
            <person name="Smith M."/>
            <person name="Roesemann S."/>
            <person name="Alexander J.E."/>
            <person name="Rich S.A."/>
            <person name="Livny J."/>
            <person name="Vlamakis H."/>
            <person name="Clish C."/>
            <person name="Bullock K."/>
            <person name="Deik A."/>
            <person name="Scott J."/>
            <person name="Pierce K.A."/>
            <person name="Xavier R.J."/>
            <person name="Alm E.J."/>
        </authorList>
    </citation>
    <scope>NUCLEOTIDE SEQUENCE [LARGE SCALE GENOMIC DNA]</scope>
    <source>
        <strain evidence="2 3">BIOML-A9</strain>
    </source>
</reference>
<dbReference type="AlphaFoldDB" id="A0A7J5GAL5"/>
<keyword evidence="1" id="KW-1133">Transmembrane helix</keyword>
<protein>
    <submittedName>
        <fullName evidence="2">Uncharacterized protein</fullName>
    </submittedName>
</protein>
<dbReference type="EMBL" id="WCXA01000004">
    <property type="protein sequence ID" value="KAB3866048.1"/>
    <property type="molecule type" value="Genomic_DNA"/>
</dbReference>
<gene>
    <name evidence="2" type="ORF">GAS37_02670</name>
</gene>
<evidence type="ECO:0000313" key="2">
    <source>
        <dbReference type="EMBL" id="KAB3866048.1"/>
    </source>
</evidence>
<organism evidence="2 3">
    <name type="scientific">Phocaeicola vulgatus</name>
    <name type="common">Bacteroides vulgatus</name>
    <dbReference type="NCBI Taxonomy" id="821"/>
    <lineage>
        <taxon>Bacteria</taxon>
        <taxon>Pseudomonadati</taxon>
        <taxon>Bacteroidota</taxon>
        <taxon>Bacteroidia</taxon>
        <taxon>Bacteroidales</taxon>
        <taxon>Bacteroidaceae</taxon>
        <taxon>Phocaeicola</taxon>
    </lineage>
</organism>
<dbReference type="RefSeq" id="WP_151850021.1">
    <property type="nucleotide sequence ID" value="NZ_JBBNHC010000005.1"/>
</dbReference>
<accession>A0A7J5GAL5</accession>
<dbReference type="Proteomes" id="UP000470332">
    <property type="component" value="Unassembled WGS sequence"/>
</dbReference>
<proteinExistence type="predicted"/>
<sequence>MNKIISFLKKSNRYKHLVGGFIVGLCALSPWSAIYSAIIAASCLELKDKLHGCPWDWIDWACTVFGGFIAMLFWCIA</sequence>
<keyword evidence="1" id="KW-0812">Transmembrane</keyword>
<evidence type="ECO:0000256" key="1">
    <source>
        <dbReference type="SAM" id="Phobius"/>
    </source>
</evidence>
<evidence type="ECO:0000313" key="3">
    <source>
        <dbReference type="Proteomes" id="UP000470332"/>
    </source>
</evidence>
<name>A0A7J5GAL5_PHOVU</name>